<evidence type="ECO:0000256" key="14">
    <source>
        <dbReference type="ARBA" id="ARBA00083359"/>
    </source>
</evidence>
<dbReference type="FunFam" id="1.20.120.1080:FF:000037">
    <property type="entry name" value="ATP-dependent RNA helicase DHX33"/>
    <property type="match status" value="1"/>
</dbReference>
<feature type="domain" description="Helicase C-terminal" evidence="16">
    <location>
        <begin position="188"/>
        <end position="361"/>
    </location>
</feature>
<evidence type="ECO:0000313" key="18">
    <source>
        <dbReference type="Proteomes" id="UP001108240"/>
    </source>
</evidence>
<dbReference type="GeneTree" id="ENSGT00940000156747"/>
<protein>
    <recommendedName>
        <fullName evidence="13">ATP-dependent RNA helicase DHX33</fullName>
        <ecNumber evidence="4">3.6.4.13</ecNumber>
    </recommendedName>
    <alternativeName>
        <fullName evidence="14">DEAH box protein 33</fullName>
    </alternativeName>
</protein>
<dbReference type="Pfam" id="PF00271">
    <property type="entry name" value="Helicase_C"/>
    <property type="match status" value="1"/>
</dbReference>
<evidence type="ECO:0000256" key="2">
    <source>
        <dbReference type="ARBA" id="ARBA00004604"/>
    </source>
</evidence>
<evidence type="ECO:0000256" key="3">
    <source>
        <dbReference type="ARBA" id="ARBA00008792"/>
    </source>
</evidence>
<evidence type="ECO:0000256" key="4">
    <source>
        <dbReference type="ARBA" id="ARBA00012552"/>
    </source>
</evidence>
<dbReference type="InterPro" id="IPR007502">
    <property type="entry name" value="Helicase-assoc_dom"/>
</dbReference>
<dbReference type="Gene3D" id="1.20.120.1080">
    <property type="match status" value="1"/>
</dbReference>
<evidence type="ECO:0000256" key="1">
    <source>
        <dbReference type="ARBA" id="ARBA00004110"/>
    </source>
</evidence>
<evidence type="ECO:0000256" key="9">
    <source>
        <dbReference type="ARBA" id="ARBA00023233"/>
    </source>
</evidence>
<evidence type="ECO:0000313" key="17">
    <source>
        <dbReference type="Ensembl" id="ENSCCRP00000134266.1"/>
    </source>
</evidence>
<dbReference type="InterPro" id="IPR011709">
    <property type="entry name" value="DEAD-box_helicase_OB_fold"/>
</dbReference>
<reference evidence="17" key="1">
    <citation type="submission" date="2025-08" db="UniProtKB">
        <authorList>
            <consortium name="Ensembl"/>
        </authorList>
    </citation>
    <scope>IDENTIFICATION</scope>
</reference>
<accession>A0A9J7ZUI4</accession>
<keyword evidence="6" id="KW-0378">Hydrolase</keyword>
<keyword evidence="5" id="KW-0547">Nucleotide-binding</keyword>
<evidence type="ECO:0000256" key="10">
    <source>
        <dbReference type="ARBA" id="ARBA00023242"/>
    </source>
</evidence>
<name>A0A9J7ZUI4_CYPCA</name>
<evidence type="ECO:0000256" key="13">
    <source>
        <dbReference type="ARBA" id="ARBA00071560"/>
    </source>
</evidence>
<dbReference type="PROSITE" id="PS51194">
    <property type="entry name" value="HELICASE_CTER"/>
    <property type="match status" value="1"/>
</dbReference>
<dbReference type="SMART" id="SM00847">
    <property type="entry name" value="HA2"/>
    <property type="match status" value="1"/>
</dbReference>
<dbReference type="Ensembl" id="ENSCCRT00000157410.1">
    <property type="protein sequence ID" value="ENSCCRP00000134266.1"/>
    <property type="gene ID" value="ENSCCRG00000072284.1"/>
</dbReference>
<dbReference type="SUPFAM" id="SSF52540">
    <property type="entry name" value="P-loop containing nucleoside triphosphate hydrolases"/>
    <property type="match status" value="1"/>
</dbReference>
<evidence type="ECO:0000256" key="8">
    <source>
        <dbReference type="ARBA" id="ARBA00022840"/>
    </source>
</evidence>
<dbReference type="GO" id="GO:0003725">
    <property type="term" value="F:double-stranded RNA binding"/>
    <property type="evidence" value="ECO:0007669"/>
    <property type="project" value="UniProtKB-ARBA"/>
</dbReference>
<dbReference type="CDD" id="cd17978">
    <property type="entry name" value="DEXHc_DHX33"/>
    <property type="match status" value="1"/>
</dbReference>
<dbReference type="GO" id="GO:0061702">
    <property type="term" value="C:canonical inflammasome complex"/>
    <property type="evidence" value="ECO:0007669"/>
    <property type="project" value="UniProtKB-SubCell"/>
</dbReference>
<dbReference type="PANTHER" id="PTHR18934:SF118">
    <property type="entry name" value="ATP-DEPENDENT RNA HELICASE DHX33"/>
    <property type="match status" value="1"/>
</dbReference>
<evidence type="ECO:0000256" key="11">
    <source>
        <dbReference type="ARBA" id="ARBA00047984"/>
    </source>
</evidence>
<organism evidence="17 18">
    <name type="scientific">Cyprinus carpio carpio</name>
    <dbReference type="NCBI Taxonomy" id="630221"/>
    <lineage>
        <taxon>Eukaryota</taxon>
        <taxon>Metazoa</taxon>
        <taxon>Chordata</taxon>
        <taxon>Craniata</taxon>
        <taxon>Vertebrata</taxon>
        <taxon>Euteleostomi</taxon>
        <taxon>Actinopterygii</taxon>
        <taxon>Neopterygii</taxon>
        <taxon>Teleostei</taxon>
        <taxon>Ostariophysi</taxon>
        <taxon>Cypriniformes</taxon>
        <taxon>Cyprinidae</taxon>
        <taxon>Cyprininae</taxon>
        <taxon>Cyprinus</taxon>
    </lineage>
</organism>
<dbReference type="CDD" id="cd18791">
    <property type="entry name" value="SF2_C_RHA"/>
    <property type="match status" value="1"/>
</dbReference>
<sequence>MKNLRITGETGSGKTTQIPQYLYEAGIGRQGIIGITQPRRVAAISLAARVAEEKKVQLGKLVGYTVRFEDVTSSETKLKFMTDGMLLREAIGDPLLLRYTVVILDEAHERTVHTDVLFGVVKAAQRKRIEQNKIPLKVVVMSATMDVDLFSQYFNKSPVLYLEGRQHPIQIYYTKQPQSDYLQAALVSIFQIHQEAPASHDILVFMTGQEEIEALARTCRDISKHLPESCGPMTVVPLYASLPPAQQLRVFQPAPKGSRKVVLSTNIAETSITISGIKYVIDTGMVKAKRYNPDSGLEVLAVQRVSKAQAWQRSGRAGREDAGSCYRLYTEEEFDNLANMTVPEIQRCNLASVILQLLALGVPDVLNFDFMSKPSPESLRTAVEQLCILGAVDRKDDHVSLTPLGKKMACFPLEPRFSKTLLISPDFSCAEEVLTIISLLSVDSVLYNPPARRDDVLAVRRKFISSEGDHMTLLNIYRAFKKVSGNKDWCRENFVNSRNMGLVLEVRAQLRDICIKMNMKLESSLSDLTNVRRCLAHGLFMNAAELQPDGSYVALDTHQPVAIHPSSVLFQAKPACVVFNELLHTSRCYMRDLCLVDAEWLQEAAPEYFRRKLRATKS</sequence>
<dbReference type="SMART" id="SM00490">
    <property type="entry name" value="HELICc"/>
    <property type="match status" value="1"/>
</dbReference>
<keyword evidence="18" id="KW-1185">Reference proteome</keyword>
<dbReference type="GO" id="GO:0003724">
    <property type="term" value="F:RNA helicase activity"/>
    <property type="evidence" value="ECO:0007669"/>
    <property type="project" value="UniProtKB-EC"/>
</dbReference>
<dbReference type="FunFam" id="3.40.50.300:FF:000145">
    <property type="entry name" value="probable ATP-dependent RNA helicase DHX40"/>
    <property type="match status" value="1"/>
</dbReference>
<dbReference type="Proteomes" id="UP001108240">
    <property type="component" value="Unplaced"/>
</dbReference>
<evidence type="ECO:0000256" key="12">
    <source>
        <dbReference type="ARBA" id="ARBA00056853"/>
    </source>
</evidence>
<dbReference type="PANTHER" id="PTHR18934">
    <property type="entry name" value="ATP-DEPENDENT RNA HELICASE"/>
    <property type="match status" value="1"/>
</dbReference>
<dbReference type="EC" id="3.6.4.13" evidence="4"/>
<dbReference type="InterPro" id="IPR014001">
    <property type="entry name" value="Helicase_ATP-bd"/>
</dbReference>
<dbReference type="Pfam" id="PF07717">
    <property type="entry name" value="OB_NTP_bind"/>
    <property type="match status" value="1"/>
</dbReference>
<evidence type="ECO:0000256" key="5">
    <source>
        <dbReference type="ARBA" id="ARBA00022741"/>
    </source>
</evidence>
<dbReference type="GO" id="GO:0045943">
    <property type="term" value="P:positive regulation of transcription by RNA polymerase I"/>
    <property type="evidence" value="ECO:0007669"/>
    <property type="project" value="TreeGrafter"/>
</dbReference>
<feature type="domain" description="Helicase ATP-binding" evidence="15">
    <location>
        <begin position="1"/>
        <end position="163"/>
    </location>
</feature>
<proteinExistence type="inferred from homology"/>
<dbReference type="InterPro" id="IPR027417">
    <property type="entry name" value="P-loop_NTPase"/>
</dbReference>
<evidence type="ECO:0000256" key="7">
    <source>
        <dbReference type="ARBA" id="ARBA00022806"/>
    </source>
</evidence>
<keyword evidence="7" id="KW-0347">Helicase</keyword>
<dbReference type="GO" id="GO:0005730">
    <property type="term" value="C:nucleolus"/>
    <property type="evidence" value="ECO:0007669"/>
    <property type="project" value="UniProtKB-SubCell"/>
</dbReference>
<evidence type="ECO:0000259" key="15">
    <source>
        <dbReference type="PROSITE" id="PS51192"/>
    </source>
</evidence>
<reference evidence="17" key="2">
    <citation type="submission" date="2025-09" db="UniProtKB">
        <authorList>
            <consortium name="Ensembl"/>
        </authorList>
    </citation>
    <scope>IDENTIFICATION</scope>
</reference>
<dbReference type="Pfam" id="PF04408">
    <property type="entry name" value="WHD_HA2"/>
    <property type="match status" value="1"/>
</dbReference>
<dbReference type="GO" id="GO:0000182">
    <property type="term" value="F:rDNA binding"/>
    <property type="evidence" value="ECO:0007669"/>
    <property type="project" value="UniProtKB-ARBA"/>
</dbReference>
<dbReference type="Pfam" id="PF21010">
    <property type="entry name" value="HA2_C"/>
    <property type="match status" value="1"/>
</dbReference>
<dbReference type="Gene3D" id="3.40.50.300">
    <property type="entry name" value="P-loop containing nucleotide triphosphate hydrolases"/>
    <property type="match status" value="2"/>
</dbReference>
<dbReference type="SMART" id="SM00487">
    <property type="entry name" value="DEXDc"/>
    <property type="match status" value="1"/>
</dbReference>
<dbReference type="InterPro" id="IPR001650">
    <property type="entry name" value="Helicase_C-like"/>
</dbReference>
<dbReference type="AlphaFoldDB" id="A0A9J7ZUI4"/>
<evidence type="ECO:0000256" key="6">
    <source>
        <dbReference type="ARBA" id="ARBA00022801"/>
    </source>
</evidence>
<comment type="function">
    <text evidence="12">Implicated in nucleolar organization, ribosome biogenesis, protein synthesis and cytoplasmic dsRNA sensing. Stimulates RNA polymerase I transcription of the 47S precursor rRNA. Associates with ribosomal DNA (rDNA) loci where it is involved in POLR1A recruitment. In the cytoplasm, promotes elongation-competent 80S ribosome assembly at the late stage of mRNA translation initiation. Senses cytosolic dsRNA mediating NLRP3 inflammasome formation in macrophages and type I interferon production in myeloid dendritic cells. Required for NLRP3 activation induced by viral dsRNA and bacterial RNA. In dendritic cells, required for induction of type I interferon production induced by cytoplasmic dsRNA via the activation of MAPK and NF-kappa-B signaling pathways.</text>
</comment>
<keyword evidence="9" id="KW-1271">Inflammasome</keyword>
<dbReference type="InterPro" id="IPR048333">
    <property type="entry name" value="HA2_WH"/>
</dbReference>
<dbReference type="GO" id="GO:0005524">
    <property type="term" value="F:ATP binding"/>
    <property type="evidence" value="ECO:0007669"/>
    <property type="project" value="UniProtKB-KW"/>
</dbReference>
<dbReference type="PROSITE" id="PS51192">
    <property type="entry name" value="HELICASE_ATP_BIND_1"/>
    <property type="match status" value="1"/>
</dbReference>
<keyword evidence="8" id="KW-0067">ATP-binding</keyword>
<dbReference type="FunFam" id="3.40.50.300:FF:000750">
    <property type="entry name" value="Putative ATP-dependent RNA helicase DHX33"/>
    <property type="match status" value="1"/>
</dbReference>
<evidence type="ECO:0000259" key="16">
    <source>
        <dbReference type="PROSITE" id="PS51194"/>
    </source>
</evidence>
<comment type="similarity">
    <text evidence="3">Belongs to the DEAD box helicase family. DEAH subfamily.</text>
</comment>
<keyword evidence="10" id="KW-0539">Nucleus</keyword>
<dbReference type="GO" id="GO:0016787">
    <property type="term" value="F:hydrolase activity"/>
    <property type="evidence" value="ECO:0007669"/>
    <property type="project" value="UniProtKB-KW"/>
</dbReference>
<comment type="subcellular location">
    <subcellularLocation>
        <location evidence="1">Inflammasome</location>
    </subcellularLocation>
    <subcellularLocation>
        <location evidence="2">Nucleus</location>
        <location evidence="2">Nucleolus</location>
    </subcellularLocation>
</comment>
<keyword evidence="9" id="KW-0963">Cytoplasm</keyword>
<comment type="catalytic activity">
    <reaction evidence="11">
        <text>ATP + H2O = ADP + phosphate + H(+)</text>
        <dbReference type="Rhea" id="RHEA:13065"/>
        <dbReference type="ChEBI" id="CHEBI:15377"/>
        <dbReference type="ChEBI" id="CHEBI:15378"/>
        <dbReference type="ChEBI" id="CHEBI:30616"/>
        <dbReference type="ChEBI" id="CHEBI:43474"/>
        <dbReference type="ChEBI" id="CHEBI:456216"/>
        <dbReference type="EC" id="3.6.4.13"/>
    </reaction>
</comment>